<evidence type="ECO:0000313" key="2">
    <source>
        <dbReference type="Proteomes" id="UP001433508"/>
    </source>
</evidence>
<evidence type="ECO:0000313" key="1">
    <source>
        <dbReference type="EMBL" id="KAK9236813.1"/>
    </source>
</evidence>
<sequence length="164" mass="18795">MTLSTMDHLLHCNIFARSLMPDSPDAFEELVDTLYCGKATASLTLLHIQDVMVRFSIPVAKTLEVLYLYHVVNNRLRMFNLNSEDYSAIYDFLVALDCNIVEIDDSLIINFIANLAKLRLLRKISDEISLSFPATGPYRSKLEGLAKSWMVFYNVCGRIWCSRF</sequence>
<dbReference type="EMBL" id="MU971379">
    <property type="protein sequence ID" value="KAK9236813.1"/>
    <property type="molecule type" value="Genomic_DNA"/>
</dbReference>
<protein>
    <submittedName>
        <fullName evidence="1">Uncharacterized protein</fullName>
    </submittedName>
</protein>
<dbReference type="Proteomes" id="UP001433508">
    <property type="component" value="Unassembled WGS sequence"/>
</dbReference>
<reference evidence="2" key="1">
    <citation type="journal article" date="2024" name="Front. Bioeng. Biotechnol.">
        <title>Genome-scale model development and genomic sequencing of the oleaginous clade Lipomyces.</title>
        <authorList>
            <person name="Czajka J.J."/>
            <person name="Han Y."/>
            <person name="Kim J."/>
            <person name="Mondo S.J."/>
            <person name="Hofstad B.A."/>
            <person name="Robles A."/>
            <person name="Haridas S."/>
            <person name="Riley R."/>
            <person name="LaButti K."/>
            <person name="Pangilinan J."/>
            <person name="Andreopoulos W."/>
            <person name="Lipzen A."/>
            <person name="Yan J."/>
            <person name="Wang M."/>
            <person name="Ng V."/>
            <person name="Grigoriev I.V."/>
            <person name="Spatafora J.W."/>
            <person name="Magnuson J.K."/>
            <person name="Baker S.E."/>
            <person name="Pomraning K.R."/>
        </authorList>
    </citation>
    <scope>NUCLEOTIDE SEQUENCE [LARGE SCALE GENOMIC DNA]</scope>
    <source>
        <strain evidence="2">CBS 7786</strain>
    </source>
</reference>
<organism evidence="1 2">
    <name type="scientific">Lipomyces kononenkoae</name>
    <name type="common">Yeast</name>
    <dbReference type="NCBI Taxonomy" id="34357"/>
    <lineage>
        <taxon>Eukaryota</taxon>
        <taxon>Fungi</taxon>
        <taxon>Dikarya</taxon>
        <taxon>Ascomycota</taxon>
        <taxon>Saccharomycotina</taxon>
        <taxon>Lipomycetes</taxon>
        <taxon>Lipomycetales</taxon>
        <taxon>Lipomycetaceae</taxon>
        <taxon>Lipomyces</taxon>
    </lineage>
</organism>
<keyword evidence="2" id="KW-1185">Reference proteome</keyword>
<name>A0ACC3SYV3_LIPKO</name>
<accession>A0ACC3SYV3</accession>
<proteinExistence type="predicted"/>
<comment type="caution">
    <text evidence="1">The sequence shown here is derived from an EMBL/GenBank/DDBJ whole genome shotgun (WGS) entry which is preliminary data.</text>
</comment>
<gene>
    <name evidence="1" type="ORF">V1525DRAFT_405742</name>
</gene>